<reference evidence="1 2" key="1">
    <citation type="journal article" date="2021" name="Elife">
        <title>Chloroplast acquisition without the gene transfer in kleptoplastic sea slugs, Plakobranchus ocellatus.</title>
        <authorList>
            <person name="Maeda T."/>
            <person name="Takahashi S."/>
            <person name="Yoshida T."/>
            <person name="Shimamura S."/>
            <person name="Takaki Y."/>
            <person name="Nagai Y."/>
            <person name="Toyoda A."/>
            <person name="Suzuki Y."/>
            <person name="Arimoto A."/>
            <person name="Ishii H."/>
            <person name="Satoh N."/>
            <person name="Nishiyama T."/>
            <person name="Hasebe M."/>
            <person name="Maruyama T."/>
            <person name="Minagawa J."/>
            <person name="Obokata J."/>
            <person name="Shigenobu S."/>
        </authorList>
    </citation>
    <scope>NUCLEOTIDE SEQUENCE [LARGE SCALE GENOMIC DNA]</scope>
</reference>
<accession>A0AAV3YXA2</accession>
<gene>
    <name evidence="1" type="ORF">PoB_001435000</name>
</gene>
<name>A0AAV3YXA2_9GAST</name>
<organism evidence="1 2">
    <name type="scientific">Plakobranchus ocellatus</name>
    <dbReference type="NCBI Taxonomy" id="259542"/>
    <lineage>
        <taxon>Eukaryota</taxon>
        <taxon>Metazoa</taxon>
        <taxon>Spiralia</taxon>
        <taxon>Lophotrochozoa</taxon>
        <taxon>Mollusca</taxon>
        <taxon>Gastropoda</taxon>
        <taxon>Heterobranchia</taxon>
        <taxon>Euthyneura</taxon>
        <taxon>Panpulmonata</taxon>
        <taxon>Sacoglossa</taxon>
        <taxon>Placobranchoidea</taxon>
        <taxon>Plakobranchidae</taxon>
        <taxon>Plakobranchus</taxon>
    </lineage>
</organism>
<protein>
    <submittedName>
        <fullName evidence="1">Uncharacterized protein</fullName>
    </submittedName>
</protein>
<sequence length="132" mass="14260">NVGDIVACESALRSAGTLLSRVRAPPSAPRPDGGPKSMRLPCCGLAVYKTQSNPLQLDFVRSNRSWACYTERQWQKATDTSPASHSISLYPLELRARVAVTVSLISSDRSPFSLGHRHDPGTLQIARVSGEG</sequence>
<proteinExistence type="predicted"/>
<dbReference type="EMBL" id="BLXT01001810">
    <property type="protein sequence ID" value="GFN87844.1"/>
    <property type="molecule type" value="Genomic_DNA"/>
</dbReference>
<dbReference type="AlphaFoldDB" id="A0AAV3YXA2"/>
<evidence type="ECO:0000313" key="1">
    <source>
        <dbReference type="EMBL" id="GFN87844.1"/>
    </source>
</evidence>
<feature type="non-terminal residue" evidence="1">
    <location>
        <position position="1"/>
    </location>
</feature>
<dbReference type="Proteomes" id="UP000735302">
    <property type="component" value="Unassembled WGS sequence"/>
</dbReference>
<evidence type="ECO:0000313" key="2">
    <source>
        <dbReference type="Proteomes" id="UP000735302"/>
    </source>
</evidence>
<comment type="caution">
    <text evidence="1">The sequence shown here is derived from an EMBL/GenBank/DDBJ whole genome shotgun (WGS) entry which is preliminary data.</text>
</comment>
<keyword evidence="2" id="KW-1185">Reference proteome</keyword>